<dbReference type="RefSeq" id="WP_041040223.1">
    <property type="nucleotide sequence ID" value="NZ_JXSL01000022.1"/>
</dbReference>
<evidence type="ECO:0000313" key="4">
    <source>
        <dbReference type="Proteomes" id="UP000031971"/>
    </source>
</evidence>
<feature type="repeat" description="TPR" evidence="1">
    <location>
        <begin position="138"/>
        <end position="171"/>
    </location>
</feature>
<protein>
    <submittedName>
        <fullName evidence="3">Flp pilus assembly protein TadD contains TPR repeat</fullName>
    </submittedName>
</protein>
<feature type="signal peptide" evidence="2">
    <location>
        <begin position="1"/>
        <end position="20"/>
    </location>
</feature>
<dbReference type="SMART" id="SM00028">
    <property type="entry name" value="TPR"/>
    <property type="match status" value="3"/>
</dbReference>
<keyword evidence="4" id="KW-1185">Reference proteome</keyword>
<name>A0A0C2YX76_PARME</name>
<evidence type="ECO:0000256" key="1">
    <source>
        <dbReference type="PROSITE-ProRule" id="PRU00339"/>
    </source>
</evidence>
<dbReference type="PROSITE" id="PS51257">
    <property type="entry name" value="PROKAR_LIPOPROTEIN"/>
    <property type="match status" value="1"/>
</dbReference>
<reference evidence="3 4" key="1">
    <citation type="submission" date="2015-01" db="EMBL/GenBank/DDBJ databases">
        <title>Genome Sequence of Magnetospirillum magnetotacticum Strain MS-1.</title>
        <authorList>
            <person name="Marinov G.K."/>
            <person name="Smalley M.D."/>
            <person name="DeSalvo G."/>
        </authorList>
    </citation>
    <scope>NUCLEOTIDE SEQUENCE [LARGE SCALE GENOMIC DNA]</scope>
    <source>
        <strain evidence="3 4">MS-1</strain>
    </source>
</reference>
<dbReference type="SUPFAM" id="SSF48452">
    <property type="entry name" value="TPR-like"/>
    <property type="match status" value="1"/>
</dbReference>
<evidence type="ECO:0000256" key="2">
    <source>
        <dbReference type="SAM" id="SignalP"/>
    </source>
</evidence>
<dbReference type="PROSITE" id="PS50005">
    <property type="entry name" value="TPR"/>
    <property type="match status" value="2"/>
</dbReference>
<feature type="chain" id="PRO_5002159908" evidence="2">
    <location>
        <begin position="21"/>
        <end position="253"/>
    </location>
</feature>
<dbReference type="EMBL" id="JXSL01000022">
    <property type="protein sequence ID" value="KIL99713.1"/>
    <property type="molecule type" value="Genomic_DNA"/>
</dbReference>
<keyword evidence="1" id="KW-0802">TPR repeat</keyword>
<gene>
    <name evidence="3" type="ORF">CCC_03885</name>
</gene>
<dbReference type="STRING" id="272627.CCC_03885"/>
<dbReference type="Proteomes" id="UP000031971">
    <property type="component" value="Unassembled WGS sequence"/>
</dbReference>
<proteinExistence type="predicted"/>
<dbReference type="Pfam" id="PF13432">
    <property type="entry name" value="TPR_16"/>
    <property type="match status" value="1"/>
</dbReference>
<dbReference type="OrthoDB" id="422579at2"/>
<keyword evidence="2" id="KW-0732">Signal</keyword>
<dbReference type="Gene3D" id="1.25.40.10">
    <property type="entry name" value="Tetratricopeptide repeat domain"/>
    <property type="match status" value="1"/>
</dbReference>
<organism evidence="3 4">
    <name type="scientific">Paramagnetospirillum magnetotacticum MS-1</name>
    <dbReference type="NCBI Taxonomy" id="272627"/>
    <lineage>
        <taxon>Bacteria</taxon>
        <taxon>Pseudomonadati</taxon>
        <taxon>Pseudomonadota</taxon>
        <taxon>Alphaproteobacteria</taxon>
        <taxon>Rhodospirillales</taxon>
        <taxon>Magnetospirillaceae</taxon>
        <taxon>Paramagnetospirillum</taxon>
    </lineage>
</organism>
<dbReference type="InterPro" id="IPR019734">
    <property type="entry name" value="TPR_rpt"/>
</dbReference>
<accession>A0A0C2YX76</accession>
<feature type="repeat" description="TPR" evidence="1">
    <location>
        <begin position="104"/>
        <end position="137"/>
    </location>
</feature>
<evidence type="ECO:0000313" key="3">
    <source>
        <dbReference type="EMBL" id="KIL99713.1"/>
    </source>
</evidence>
<dbReference type="AlphaFoldDB" id="A0A0C2YX76"/>
<dbReference type="InterPro" id="IPR011990">
    <property type="entry name" value="TPR-like_helical_dom_sf"/>
</dbReference>
<comment type="caution">
    <text evidence="3">The sequence shown here is derived from an EMBL/GenBank/DDBJ whole genome shotgun (WGS) entry which is preliminary data.</text>
</comment>
<sequence length="253" mass="26122">MIGRFAVFALPLALALGACTLTGGGVENGGLSAGVEPSLRAAAAAAESGRDYQGAAQHLSTLYQNRPTDSGLAIALARNLRYSGQGQAAADLMQSHLARSGREALTLLELGKDYLAADRASLAIKMLEEARILAPDNWDIHSTLGVALDSQGRAAEAQSAYARALEITPDNAAVLNNLGLSQALAGQLDAGLATLSRAADLPAATAQVRQNLALLTALKGDGDGAERMARRDLSAEQARINIETLRALAASAR</sequence>